<proteinExistence type="predicted"/>
<accession>C8W9J3</accession>
<dbReference type="STRING" id="521095.Apar_0350"/>
<dbReference type="EMBL" id="CP001721">
    <property type="protein sequence ID" value="ACV50781.1"/>
    <property type="molecule type" value="Genomic_DNA"/>
</dbReference>
<dbReference type="AlphaFoldDB" id="C8W9J3"/>
<evidence type="ECO:0000313" key="1">
    <source>
        <dbReference type="EMBL" id="ACV50781.1"/>
    </source>
</evidence>
<dbReference type="Proteomes" id="UP000000960">
    <property type="component" value="Chromosome"/>
</dbReference>
<reference evidence="1 2" key="1">
    <citation type="journal article" date="2009" name="Stand. Genomic Sci.">
        <title>Complete genome sequence of Atopobium parvulum type strain (IPP 1246).</title>
        <authorList>
            <person name="Copeland A."/>
            <person name="Sikorski J."/>
            <person name="Lapidus A."/>
            <person name="Nolan M."/>
            <person name="Del Rio T.G."/>
            <person name="Lucas S."/>
            <person name="Chen F."/>
            <person name="Tice H."/>
            <person name="Pitluck S."/>
            <person name="Cheng J.F."/>
            <person name="Pukall R."/>
            <person name="Chertkov O."/>
            <person name="Brettin T."/>
            <person name="Han C."/>
            <person name="Detter J.C."/>
            <person name="Kuske C."/>
            <person name="Bruce D."/>
            <person name="Goodwin L."/>
            <person name="Ivanova N."/>
            <person name="Mavromatis K."/>
            <person name="Mikhailova N."/>
            <person name="Chen A."/>
            <person name="Palaniappan K."/>
            <person name="Chain P."/>
            <person name="Rohde M."/>
            <person name="Goker M."/>
            <person name="Bristow J."/>
            <person name="Eisen J.A."/>
            <person name="Markowitz V."/>
            <person name="Hugenholtz P."/>
            <person name="Kyrpides N.C."/>
            <person name="Klenk H.P."/>
            <person name="Detter J.C."/>
        </authorList>
    </citation>
    <scope>NUCLEOTIDE SEQUENCE [LARGE SCALE GENOMIC DNA]</scope>
    <source>
        <strain evidence="2">ATCC 33793 / DSM 20469 / CCUG 32760 / JCM 10300 / KCTC 3663 / VPI 0546 / 1246</strain>
    </source>
</reference>
<gene>
    <name evidence="1" type="ordered locus">Apar_0350</name>
</gene>
<name>C8W9J3_LANP1</name>
<organism evidence="1 2">
    <name type="scientific">Lancefieldella parvula (strain ATCC 33793 / DSM 20469 / CCUG 32760 / JCM 10300 / KCTC 3663 / VPI 0546 / 1246)</name>
    <name type="common">Atopobium parvulum</name>
    <dbReference type="NCBI Taxonomy" id="521095"/>
    <lineage>
        <taxon>Bacteria</taxon>
        <taxon>Bacillati</taxon>
        <taxon>Actinomycetota</taxon>
        <taxon>Coriobacteriia</taxon>
        <taxon>Coriobacteriales</taxon>
        <taxon>Atopobiaceae</taxon>
        <taxon>Lancefieldella</taxon>
    </lineage>
</organism>
<dbReference type="KEGG" id="apv:Apar_0350"/>
<evidence type="ECO:0000313" key="2">
    <source>
        <dbReference type="Proteomes" id="UP000000960"/>
    </source>
</evidence>
<keyword evidence="2" id="KW-1185">Reference proteome</keyword>
<sequence>MLHTLKTGHIFLFDNETLSIYSLDKEQGQRFYDIGDIELTKAFQKNKSGNKKVSLLRIIRLPLG</sequence>
<protein>
    <submittedName>
        <fullName evidence="1">Uncharacterized protein</fullName>
    </submittedName>
</protein>
<dbReference type="HOGENOM" id="CLU_2857975_0_0_11"/>